<keyword evidence="3" id="KW-1185">Reference proteome</keyword>
<comment type="caution">
    <text evidence="2">The sequence shown here is derived from an EMBL/GenBank/DDBJ whole genome shotgun (WGS) entry which is preliminary data.</text>
</comment>
<dbReference type="InterPro" id="IPR053280">
    <property type="entry name" value="Aerolysin-like_pore-former"/>
</dbReference>
<dbReference type="EMBL" id="JABSTR010000007">
    <property type="protein sequence ID" value="KAH9375482.1"/>
    <property type="molecule type" value="Genomic_DNA"/>
</dbReference>
<accession>A0A9J6GJW8</accession>
<gene>
    <name evidence="2" type="ORF">HPB48_012923</name>
</gene>
<dbReference type="SUPFAM" id="SSF56973">
    <property type="entry name" value="Aerolisin/ETX pore-forming domain"/>
    <property type="match status" value="3"/>
</dbReference>
<dbReference type="InterPro" id="IPR004991">
    <property type="entry name" value="Aerolysin-like"/>
</dbReference>
<protein>
    <submittedName>
        <fullName evidence="2">Uncharacterized protein</fullName>
    </submittedName>
</protein>
<name>A0A9J6GJW8_HAELO</name>
<feature type="region of interest" description="Disordered" evidence="1">
    <location>
        <begin position="797"/>
        <end position="823"/>
    </location>
</feature>
<dbReference type="Pfam" id="PF03318">
    <property type="entry name" value="ETX_MTX2"/>
    <property type="match status" value="3"/>
</dbReference>
<dbReference type="AlphaFoldDB" id="A0A9J6GJW8"/>
<evidence type="ECO:0000313" key="3">
    <source>
        <dbReference type="Proteomes" id="UP000821853"/>
    </source>
</evidence>
<organism evidence="2 3">
    <name type="scientific">Haemaphysalis longicornis</name>
    <name type="common">Bush tick</name>
    <dbReference type="NCBI Taxonomy" id="44386"/>
    <lineage>
        <taxon>Eukaryota</taxon>
        <taxon>Metazoa</taxon>
        <taxon>Ecdysozoa</taxon>
        <taxon>Arthropoda</taxon>
        <taxon>Chelicerata</taxon>
        <taxon>Arachnida</taxon>
        <taxon>Acari</taxon>
        <taxon>Parasitiformes</taxon>
        <taxon>Ixodida</taxon>
        <taxon>Ixodoidea</taxon>
        <taxon>Ixodidae</taxon>
        <taxon>Haemaphysalinae</taxon>
        <taxon>Haemaphysalis</taxon>
    </lineage>
</organism>
<evidence type="ECO:0000313" key="2">
    <source>
        <dbReference type="EMBL" id="KAH9375482.1"/>
    </source>
</evidence>
<feature type="compositionally biased region" description="Basic residues" evidence="1">
    <location>
        <begin position="811"/>
        <end position="823"/>
    </location>
</feature>
<dbReference type="Proteomes" id="UP000821853">
    <property type="component" value="Chromosome 5"/>
</dbReference>
<reference evidence="2 3" key="1">
    <citation type="journal article" date="2020" name="Cell">
        <title>Large-Scale Comparative Analyses of Tick Genomes Elucidate Their Genetic Diversity and Vector Capacities.</title>
        <authorList>
            <consortium name="Tick Genome and Microbiome Consortium (TIGMIC)"/>
            <person name="Jia N."/>
            <person name="Wang J."/>
            <person name="Shi W."/>
            <person name="Du L."/>
            <person name="Sun Y."/>
            <person name="Zhan W."/>
            <person name="Jiang J.F."/>
            <person name="Wang Q."/>
            <person name="Zhang B."/>
            <person name="Ji P."/>
            <person name="Bell-Sakyi L."/>
            <person name="Cui X.M."/>
            <person name="Yuan T.T."/>
            <person name="Jiang B.G."/>
            <person name="Yang W.F."/>
            <person name="Lam T.T."/>
            <person name="Chang Q.C."/>
            <person name="Ding S.J."/>
            <person name="Wang X.J."/>
            <person name="Zhu J.G."/>
            <person name="Ruan X.D."/>
            <person name="Zhao L."/>
            <person name="Wei J.T."/>
            <person name="Ye R.Z."/>
            <person name="Que T.C."/>
            <person name="Du C.H."/>
            <person name="Zhou Y.H."/>
            <person name="Cheng J.X."/>
            <person name="Dai P.F."/>
            <person name="Guo W.B."/>
            <person name="Han X.H."/>
            <person name="Huang E.J."/>
            <person name="Li L.F."/>
            <person name="Wei W."/>
            <person name="Gao Y.C."/>
            <person name="Liu J.Z."/>
            <person name="Shao H.Z."/>
            <person name="Wang X."/>
            <person name="Wang C.C."/>
            <person name="Yang T.C."/>
            <person name="Huo Q.B."/>
            <person name="Li W."/>
            <person name="Chen H.Y."/>
            <person name="Chen S.E."/>
            <person name="Zhou L.G."/>
            <person name="Ni X.B."/>
            <person name="Tian J.H."/>
            <person name="Sheng Y."/>
            <person name="Liu T."/>
            <person name="Pan Y.S."/>
            <person name="Xia L.Y."/>
            <person name="Li J."/>
            <person name="Zhao F."/>
            <person name="Cao W.C."/>
        </authorList>
    </citation>
    <scope>NUCLEOTIDE SEQUENCE [LARGE SCALE GENOMIC DNA]</scope>
    <source>
        <strain evidence="2">HaeL-2018</strain>
    </source>
</reference>
<dbReference type="VEuPathDB" id="VectorBase:HLOH_054517"/>
<dbReference type="PANTHER" id="PTHR34007:SF1">
    <property type="entry name" value="AEROLYSIN-LIKE PROTEIN-RELATED"/>
    <property type="match status" value="1"/>
</dbReference>
<evidence type="ECO:0000256" key="1">
    <source>
        <dbReference type="SAM" id="MobiDB-lite"/>
    </source>
</evidence>
<proteinExistence type="predicted"/>
<dbReference type="PANTHER" id="PTHR34007">
    <property type="entry name" value="AEROLYSIN-LIKE PROTEIN-RELATED"/>
    <property type="match status" value="1"/>
</dbReference>
<sequence length="823" mass="92721">MVSSLYRYEEGIYAVQGKKEAVFNLDVAFEEYARQQAKKHGTHVSWTDCWHNHSHLKEHRLYKPYQVSLQAGRFWLEGETQVVRKPSVVYSHKYVNRQSSSIKAFATQSLRREETTSFTTVKGFECNASSTFTATISDVIGLGTAFHLNVMLHKTNTETKSTTKTIGIDVEVRVPSKSEVTVEWHVTQVQKDIPWRLQVIASGYCAVWYGKRVEGHFLHFLPLTFLVGFRPRAGARRTRTVSYTAEGVLSSVDTAEHNVFVKEGSSYNVQIPRLVISTLFSSPSPATCGDGQRDNVNSLFSFYGVCSAGSRCCHRHAGARDVGRGFGGDGTEVFNLDVAAETYAKETAMRHGSRVAWKDCWYNHSYMLARKLYKPYQLRIQPGLFMLGEPETEVMEPTVVYKQTYTNNQSNEVRATFKQSRQHEESTTITTTSGFECNISASMSVTVKKVVGLGGGLAANFLLHKTEAQTNTTTKTISVEMEITVPPRSEVEVQWLVTDIKKDFPWEMDIAASGYCTIYYERPVLKHHVQFLPVSYLAWRFPDHLRPLDEDTVVYTSRGNMTSVATWKHHVIVKEGKRGRCRSPMNRGYQITVQAGRFNLGEVTSTVQAPTAVYKHKYINRQKNSIKATFKQSKTLAQTTSTSLINGFECNITGSLTATIKKVVSIGAGFALNFYVHRTNTETNVTTKTIEVDIGITVPPRCEVTVEWQVTNIKKERSWTMDMMASGYCAKYFDRPVRGTNLHFTPIRFLGYTDKRLTVLSSKHPGTVSYTSKGILSSVETYDHNVVITESCNASSAKGNMASHKYSSKEKPHKLHKHRNSAR</sequence>
<dbReference type="Gene3D" id="2.170.15.10">
    <property type="entry name" value="Proaerolysin, chain A, domain 3"/>
    <property type="match status" value="3"/>
</dbReference>